<reference evidence="3 4" key="1">
    <citation type="submission" date="2021-02" db="EMBL/GenBank/DDBJ databases">
        <title>Lysobacter arenosi sp. nov., isolated from soil of gangwondo yeongwol, south Korea.</title>
        <authorList>
            <person name="Kim K.R."/>
            <person name="Kim K.H."/>
            <person name="Jeon C.O."/>
        </authorList>
    </citation>
    <scope>NUCLEOTIDE SEQUENCE [LARGE SCALE GENOMIC DNA]</scope>
    <source>
        <strain evidence="3 4">R7</strain>
    </source>
</reference>
<evidence type="ECO:0000259" key="2">
    <source>
        <dbReference type="Pfam" id="PF07978"/>
    </source>
</evidence>
<organism evidence="3 4">
    <name type="scientific">Lysobacter arenosi</name>
    <dbReference type="NCBI Taxonomy" id="2795387"/>
    <lineage>
        <taxon>Bacteria</taxon>
        <taxon>Pseudomonadati</taxon>
        <taxon>Pseudomonadota</taxon>
        <taxon>Gammaproteobacteria</taxon>
        <taxon>Lysobacterales</taxon>
        <taxon>Lysobacteraceae</taxon>
        <taxon>Lysobacter</taxon>
    </lineage>
</organism>
<sequence length="478" mass="53520">MRNNEMASRTAPSTANRHGAPGARAVDRYRRLLLQLAASAQAMVLLPLRAVARPSRTATPAATAGAAGDGRHDFDFLHGQWQIRNERLKRRLESSGNPGPGDWEIFGASQWCQPMLGGIGNVDDFVSDWQRPGSAERFIGMTLRLFSPESRQWSIYWAGNHDGRLEPPMVGHFDHGTGTFLGLAEHAGRPVQVRFIWNQVSANTAHWQQAFSPDQGESWETNWHMWFRRTDEQGHLLHDDGVIELRQYTLRPGRRDELVELFEREFIEPQEAVGMHVIGQFRDLDQDDRFVWMRGFADMQVRAEALNGFYSGPTWGRHREAANATMIDSDDVLLLRPARPDSALPHSAERSADAKAATSKGLVEAGICHLDAAADAGFLARFEQNMAPRLRAAGAEIIGIYITEAAPNTFPRLPVREGEPVLVWFARFADVDAHHRYESALLADGLWNTAVAQALLDGLRQPPQRLRLAPTPRSELRI</sequence>
<dbReference type="SUPFAM" id="SSF54909">
    <property type="entry name" value="Dimeric alpha+beta barrel"/>
    <property type="match status" value="1"/>
</dbReference>
<evidence type="ECO:0000256" key="1">
    <source>
        <dbReference type="SAM" id="MobiDB-lite"/>
    </source>
</evidence>
<proteinExistence type="predicted"/>
<evidence type="ECO:0000313" key="3">
    <source>
        <dbReference type="EMBL" id="QSX74271.1"/>
    </source>
</evidence>
<feature type="region of interest" description="Disordered" evidence="1">
    <location>
        <begin position="1"/>
        <end position="22"/>
    </location>
</feature>
<feature type="domain" description="NIPSNAP" evidence="2">
    <location>
        <begin position="244"/>
        <end position="338"/>
    </location>
</feature>
<dbReference type="EMBL" id="CP071517">
    <property type="protein sequence ID" value="QSX74271.1"/>
    <property type="molecule type" value="Genomic_DNA"/>
</dbReference>
<accession>A0ABX7RAD7</accession>
<protein>
    <submittedName>
        <fullName evidence="3">NIPSNAP family protein</fullName>
    </submittedName>
</protein>
<dbReference type="InterPro" id="IPR011008">
    <property type="entry name" value="Dimeric_a/b-barrel"/>
</dbReference>
<feature type="compositionally biased region" description="Polar residues" evidence="1">
    <location>
        <begin position="1"/>
        <end position="16"/>
    </location>
</feature>
<dbReference type="Gene3D" id="3.30.70.100">
    <property type="match status" value="1"/>
</dbReference>
<dbReference type="Proteomes" id="UP000663400">
    <property type="component" value="Chromosome"/>
</dbReference>
<name>A0ABX7RAD7_9GAMM</name>
<dbReference type="Pfam" id="PF07978">
    <property type="entry name" value="NIPSNAP"/>
    <property type="match status" value="1"/>
</dbReference>
<dbReference type="RefSeq" id="WP_200608025.1">
    <property type="nucleotide sequence ID" value="NZ_CP071517.1"/>
</dbReference>
<dbReference type="InterPro" id="IPR012577">
    <property type="entry name" value="NIPSNAP"/>
</dbReference>
<gene>
    <name evidence="3" type="ORF">HIV01_013890</name>
</gene>
<keyword evidence="4" id="KW-1185">Reference proteome</keyword>
<evidence type="ECO:0000313" key="4">
    <source>
        <dbReference type="Proteomes" id="UP000663400"/>
    </source>
</evidence>